<dbReference type="PANTHER" id="PTHR10314">
    <property type="entry name" value="CYSTATHIONINE BETA-SYNTHASE"/>
    <property type="match status" value="1"/>
</dbReference>
<dbReference type="InterPro" id="IPR001216">
    <property type="entry name" value="P-phosphate_BS"/>
</dbReference>
<comment type="cofactor">
    <cofactor evidence="1">
        <name>pyridoxal 5'-phosphate</name>
        <dbReference type="ChEBI" id="CHEBI:597326"/>
    </cofactor>
</comment>
<evidence type="ECO:0000256" key="3">
    <source>
        <dbReference type="PROSITE-ProRule" id="PRU00703"/>
    </source>
</evidence>
<evidence type="ECO:0000256" key="1">
    <source>
        <dbReference type="ARBA" id="ARBA00001933"/>
    </source>
</evidence>
<keyword evidence="3" id="KW-0129">CBS domain</keyword>
<dbReference type="InterPro" id="IPR050214">
    <property type="entry name" value="Cys_Synth/Cystath_Beta-Synth"/>
</dbReference>
<dbReference type="EMBL" id="BAABDU010000003">
    <property type="protein sequence ID" value="GAA3767246.1"/>
    <property type="molecule type" value="Genomic_DNA"/>
</dbReference>
<accession>A0ABP7GM36</accession>
<reference evidence="6" key="1">
    <citation type="journal article" date="2019" name="Int. J. Syst. Evol. Microbiol.">
        <title>The Global Catalogue of Microorganisms (GCM) 10K type strain sequencing project: providing services to taxonomists for standard genome sequencing and annotation.</title>
        <authorList>
            <consortium name="The Broad Institute Genomics Platform"/>
            <consortium name="The Broad Institute Genome Sequencing Center for Infectious Disease"/>
            <person name="Wu L."/>
            <person name="Ma J."/>
        </authorList>
    </citation>
    <scope>NUCLEOTIDE SEQUENCE [LARGE SCALE GENOMIC DNA]</scope>
    <source>
        <strain evidence="6">JCM 17337</strain>
    </source>
</reference>
<dbReference type="InterPro" id="IPR001926">
    <property type="entry name" value="TrpB-like_PALP"/>
</dbReference>
<evidence type="ECO:0000259" key="4">
    <source>
        <dbReference type="PROSITE" id="PS51371"/>
    </source>
</evidence>
<dbReference type="Gene3D" id="3.40.50.1100">
    <property type="match status" value="2"/>
</dbReference>
<dbReference type="Gene3D" id="3.10.580.10">
    <property type="entry name" value="CBS-domain"/>
    <property type="match status" value="1"/>
</dbReference>
<dbReference type="RefSeq" id="WP_345143717.1">
    <property type="nucleotide sequence ID" value="NZ_BAABDU010000003.1"/>
</dbReference>
<dbReference type="SUPFAM" id="SSF54631">
    <property type="entry name" value="CBS-domain pair"/>
    <property type="match status" value="1"/>
</dbReference>
<dbReference type="InterPro" id="IPR046342">
    <property type="entry name" value="CBS_dom_sf"/>
</dbReference>
<dbReference type="SUPFAM" id="SSF53686">
    <property type="entry name" value="Tryptophan synthase beta subunit-like PLP-dependent enzymes"/>
    <property type="match status" value="1"/>
</dbReference>
<proteinExistence type="predicted"/>
<feature type="domain" description="CBS" evidence="4">
    <location>
        <begin position="340"/>
        <end position="397"/>
    </location>
</feature>
<organism evidence="5 6">
    <name type="scientific">Flavobacterium ginsengiterrae</name>
    <dbReference type="NCBI Taxonomy" id="871695"/>
    <lineage>
        <taxon>Bacteria</taxon>
        <taxon>Pseudomonadati</taxon>
        <taxon>Bacteroidota</taxon>
        <taxon>Flavobacteriia</taxon>
        <taxon>Flavobacteriales</taxon>
        <taxon>Flavobacteriaceae</taxon>
        <taxon>Flavobacterium</taxon>
    </lineage>
</organism>
<gene>
    <name evidence="5" type="ORF">GCM10022423_20080</name>
</gene>
<evidence type="ECO:0000256" key="2">
    <source>
        <dbReference type="ARBA" id="ARBA00022898"/>
    </source>
</evidence>
<dbReference type="SMART" id="SM00116">
    <property type="entry name" value="CBS"/>
    <property type="match status" value="2"/>
</dbReference>
<dbReference type="CDD" id="cd01561">
    <property type="entry name" value="CBS_like"/>
    <property type="match status" value="1"/>
</dbReference>
<dbReference type="PROSITE" id="PS51371">
    <property type="entry name" value="CBS"/>
    <property type="match status" value="1"/>
</dbReference>
<name>A0ABP7GM36_9FLAO</name>
<sequence length="453" mass="50272">MDFSNNILETIGNTPLVKLNKIVAEIDALVLAKVETFNPGNSVKDRMAVKMIEDAEADGRLKPGGTIIEGTSGNTGMGLALVAIVKGYKLICVISDKQSKEKMDILRAVGAKVVVCPTDVEPTDARSYYSVSKRLAEETPNSWYVNQYDNMSNSLAHYEQTGPEIWKQTDGKITHFVVGVGTGGTISGVGKYLKEKNPNIKIWGIDTYGSVFKKYHETGIFDENEIYSYITEGIGEDILPKNVDFSLIDGFTKVTDKDAAVYTRKIALEEAIFVGNSAGACIKGLLQLKEHFKPDDVVVVLFHDSGSRYVGKMFNDDWMRERGFLEENVTKAEDVIKDHIDKELIVVRTEELVSHAIERMRKYKISQIPVVDINGFVGSVDETDLFRSYVADKNVAEKPIKEVMGKPFPIVKMGTPIEEVSKLFTKENDAVLVDLGNGNHHIITKYDIIGSIK</sequence>
<dbReference type="Pfam" id="PF00291">
    <property type="entry name" value="PALP"/>
    <property type="match status" value="1"/>
</dbReference>
<comment type="caution">
    <text evidence="5">The sequence shown here is derived from an EMBL/GenBank/DDBJ whole genome shotgun (WGS) entry which is preliminary data.</text>
</comment>
<dbReference type="PROSITE" id="PS00901">
    <property type="entry name" value="CYS_SYNTHASE"/>
    <property type="match status" value="1"/>
</dbReference>
<dbReference type="InterPro" id="IPR036052">
    <property type="entry name" value="TrpB-like_PALP_sf"/>
</dbReference>
<dbReference type="Pfam" id="PF00571">
    <property type="entry name" value="CBS"/>
    <property type="match status" value="2"/>
</dbReference>
<protein>
    <submittedName>
        <fullName evidence="5">Pyridoxal-phosphate dependent enzyme</fullName>
    </submittedName>
</protein>
<keyword evidence="2" id="KW-0663">Pyridoxal phosphate</keyword>
<keyword evidence="6" id="KW-1185">Reference proteome</keyword>
<evidence type="ECO:0000313" key="6">
    <source>
        <dbReference type="Proteomes" id="UP001500748"/>
    </source>
</evidence>
<dbReference type="InterPro" id="IPR000644">
    <property type="entry name" value="CBS_dom"/>
</dbReference>
<evidence type="ECO:0000313" key="5">
    <source>
        <dbReference type="EMBL" id="GAA3767246.1"/>
    </source>
</evidence>
<dbReference type="Proteomes" id="UP001500748">
    <property type="component" value="Unassembled WGS sequence"/>
</dbReference>